<dbReference type="RefSeq" id="WP_311708662.1">
    <property type="nucleotide sequence ID" value="NZ_JAVREL010000034.1"/>
</dbReference>
<evidence type="ECO:0000313" key="1">
    <source>
        <dbReference type="EMBL" id="MDT0347535.1"/>
    </source>
</evidence>
<proteinExistence type="predicted"/>
<comment type="caution">
    <text evidence="1">The sequence shown here is derived from an EMBL/GenBank/DDBJ whole genome shotgun (WGS) entry which is preliminary data.</text>
</comment>
<gene>
    <name evidence="1" type="ORF">RM590_33950</name>
</gene>
<name>A0ABU2N0X4_9ACTN</name>
<organism evidence="1 2">
    <name type="scientific">Streptomyces litchfieldiae</name>
    <dbReference type="NCBI Taxonomy" id="3075543"/>
    <lineage>
        <taxon>Bacteria</taxon>
        <taxon>Bacillati</taxon>
        <taxon>Actinomycetota</taxon>
        <taxon>Actinomycetes</taxon>
        <taxon>Kitasatosporales</taxon>
        <taxon>Streptomycetaceae</taxon>
        <taxon>Streptomyces</taxon>
    </lineage>
</organism>
<sequence length="55" mass="5985">MPTLAQEWALDRAMAARQTCPLCHVRYPHCLPLKTLGSCWNCSPHAAELAAAHAA</sequence>
<keyword evidence="2" id="KW-1185">Reference proteome</keyword>
<reference evidence="2" key="1">
    <citation type="submission" date="2023-07" db="EMBL/GenBank/DDBJ databases">
        <title>30 novel species of actinomycetes from the DSMZ collection.</title>
        <authorList>
            <person name="Nouioui I."/>
        </authorList>
    </citation>
    <scope>NUCLEOTIDE SEQUENCE [LARGE SCALE GENOMIC DNA]</scope>
    <source>
        <strain evidence="2">DSM 44938</strain>
    </source>
</reference>
<accession>A0ABU2N0X4</accession>
<protein>
    <submittedName>
        <fullName evidence="1">Uncharacterized protein</fullName>
    </submittedName>
</protein>
<evidence type="ECO:0000313" key="2">
    <source>
        <dbReference type="Proteomes" id="UP001183246"/>
    </source>
</evidence>
<dbReference type="EMBL" id="JAVREL010000034">
    <property type="protein sequence ID" value="MDT0347535.1"/>
    <property type="molecule type" value="Genomic_DNA"/>
</dbReference>
<dbReference type="Proteomes" id="UP001183246">
    <property type="component" value="Unassembled WGS sequence"/>
</dbReference>